<keyword evidence="1" id="KW-1133">Transmembrane helix</keyword>
<dbReference type="EMBL" id="BAAAPZ010000008">
    <property type="protein sequence ID" value="GAA2099264.1"/>
    <property type="molecule type" value="Genomic_DNA"/>
</dbReference>
<dbReference type="InterPro" id="IPR003675">
    <property type="entry name" value="Rce1/LyrA-like_dom"/>
</dbReference>
<organism evidence="3 4">
    <name type="scientific">Brevibacterium salitolerans</name>
    <dbReference type="NCBI Taxonomy" id="1403566"/>
    <lineage>
        <taxon>Bacteria</taxon>
        <taxon>Bacillati</taxon>
        <taxon>Actinomycetota</taxon>
        <taxon>Actinomycetes</taxon>
        <taxon>Micrococcales</taxon>
        <taxon>Brevibacteriaceae</taxon>
        <taxon>Brevibacterium</taxon>
    </lineage>
</organism>
<name>A0ABN2WUH1_9MICO</name>
<accession>A0ABN2WUH1</accession>
<proteinExistence type="predicted"/>
<comment type="caution">
    <text evidence="3">The sequence shown here is derived from an EMBL/GenBank/DDBJ whole genome shotgun (WGS) entry which is preliminary data.</text>
</comment>
<gene>
    <name evidence="3" type="ORF">GCM10009823_21050</name>
</gene>
<feature type="transmembrane region" description="Helical" evidence="1">
    <location>
        <begin position="200"/>
        <end position="217"/>
    </location>
</feature>
<keyword evidence="1" id="KW-0472">Membrane</keyword>
<evidence type="ECO:0000259" key="2">
    <source>
        <dbReference type="Pfam" id="PF02517"/>
    </source>
</evidence>
<evidence type="ECO:0000313" key="4">
    <source>
        <dbReference type="Proteomes" id="UP001500984"/>
    </source>
</evidence>
<evidence type="ECO:0000256" key="1">
    <source>
        <dbReference type="SAM" id="Phobius"/>
    </source>
</evidence>
<dbReference type="Pfam" id="PF02517">
    <property type="entry name" value="Rce1-like"/>
    <property type="match status" value="1"/>
</dbReference>
<protein>
    <recommendedName>
        <fullName evidence="2">CAAX prenyl protease 2/Lysostaphin resistance protein A-like domain-containing protein</fullName>
    </recommendedName>
</protein>
<dbReference type="RefSeq" id="WP_425547012.1">
    <property type="nucleotide sequence ID" value="NZ_BAAAPZ010000008.1"/>
</dbReference>
<feature type="transmembrane region" description="Helical" evidence="1">
    <location>
        <begin position="21"/>
        <end position="42"/>
    </location>
</feature>
<sequence length="313" mass="33568">MTPEPVDPLPERRLPLSRRQVIAESLVVAGLSLGESAVYAVVRLIDMLSRAPLAEQEAKLNTSASERPWFDLVYQLLGNGFALVPVALVLVLLGRDRLLLRGLRAAPCASPLPEPPGAGAQMQLPGAQCAEQEPGRGAEAAEAHSPPGVLARLGVTRAPGRDLGRGVLLFVLMGAGTLGVYAAGRALGMTAQIQTDNLGAHWWTVPVLLFAAVKNSLLEEVLLMGYFRIRLHMLGLSPWTVIVVLAVFRGSYHLYQGAGPFVGNVAMGLVFGWCALRWERRRGDTIMPFVWAHLLLDAVGFLAPGVLHMVDAG</sequence>
<feature type="transmembrane region" description="Helical" evidence="1">
    <location>
        <begin position="254"/>
        <end position="276"/>
    </location>
</feature>
<reference evidence="3 4" key="1">
    <citation type="journal article" date="2019" name="Int. J. Syst. Evol. Microbiol.">
        <title>The Global Catalogue of Microorganisms (GCM) 10K type strain sequencing project: providing services to taxonomists for standard genome sequencing and annotation.</title>
        <authorList>
            <consortium name="The Broad Institute Genomics Platform"/>
            <consortium name="The Broad Institute Genome Sequencing Center for Infectious Disease"/>
            <person name="Wu L."/>
            <person name="Ma J."/>
        </authorList>
    </citation>
    <scope>NUCLEOTIDE SEQUENCE [LARGE SCALE GENOMIC DNA]</scope>
    <source>
        <strain evidence="3 4">JCM 15900</strain>
    </source>
</reference>
<evidence type="ECO:0000313" key="3">
    <source>
        <dbReference type="EMBL" id="GAA2099264.1"/>
    </source>
</evidence>
<feature type="transmembrane region" description="Helical" evidence="1">
    <location>
        <begin position="72"/>
        <end position="94"/>
    </location>
</feature>
<feature type="transmembrane region" description="Helical" evidence="1">
    <location>
        <begin position="229"/>
        <end position="248"/>
    </location>
</feature>
<keyword evidence="4" id="KW-1185">Reference proteome</keyword>
<feature type="transmembrane region" description="Helical" evidence="1">
    <location>
        <begin position="167"/>
        <end position="188"/>
    </location>
</feature>
<keyword evidence="1" id="KW-0812">Transmembrane</keyword>
<dbReference type="Proteomes" id="UP001500984">
    <property type="component" value="Unassembled WGS sequence"/>
</dbReference>
<feature type="domain" description="CAAX prenyl protease 2/Lysostaphin resistance protein A-like" evidence="2">
    <location>
        <begin position="202"/>
        <end position="298"/>
    </location>
</feature>
<feature type="transmembrane region" description="Helical" evidence="1">
    <location>
        <begin position="288"/>
        <end position="310"/>
    </location>
</feature>